<dbReference type="EMBL" id="JBFRYA010000011">
    <property type="protein sequence ID" value="MEX1669870.1"/>
    <property type="molecule type" value="Genomic_DNA"/>
</dbReference>
<dbReference type="InterPro" id="IPR003661">
    <property type="entry name" value="HisK_dim/P_dom"/>
</dbReference>
<keyword evidence="9 13" id="KW-1133">Transmembrane helix</keyword>
<evidence type="ECO:0000256" key="3">
    <source>
        <dbReference type="ARBA" id="ARBA00012438"/>
    </source>
</evidence>
<gene>
    <name evidence="16" type="ORF">AB4876_13195</name>
</gene>
<evidence type="ECO:0000256" key="1">
    <source>
        <dbReference type="ARBA" id="ARBA00000085"/>
    </source>
</evidence>
<evidence type="ECO:0000256" key="7">
    <source>
        <dbReference type="ARBA" id="ARBA00022741"/>
    </source>
</evidence>
<keyword evidence="6 13" id="KW-0812">Transmembrane</keyword>
<comment type="caution">
    <text evidence="16">The sequence shown here is derived from an EMBL/GenBank/DDBJ whole genome shotgun (WGS) entry which is preliminary data.</text>
</comment>
<feature type="modified residue" description="4-aspartylphosphate" evidence="12">
    <location>
        <position position="812"/>
    </location>
</feature>
<dbReference type="EC" id="2.7.13.3" evidence="3"/>
<dbReference type="SMART" id="SM00387">
    <property type="entry name" value="HATPase_c"/>
    <property type="match status" value="1"/>
</dbReference>
<dbReference type="SMART" id="SM00388">
    <property type="entry name" value="HisKA"/>
    <property type="match status" value="1"/>
</dbReference>
<dbReference type="RefSeq" id="WP_368382235.1">
    <property type="nucleotide sequence ID" value="NZ_JBFRYA010000011.1"/>
</dbReference>
<evidence type="ECO:0000256" key="5">
    <source>
        <dbReference type="ARBA" id="ARBA00022553"/>
    </source>
</evidence>
<dbReference type="Pfam" id="PF21623">
    <property type="entry name" value="HK_sensor_dom_bact"/>
    <property type="match status" value="1"/>
</dbReference>
<reference evidence="16 17" key="1">
    <citation type="journal article" date="2011" name="Int. J. Syst. Evol. Microbiol.">
        <title>Zhongshania antarctica gen. nov., sp. nov. and Zhongshania guokunii sp. nov., gammaproteobacteria respectively isolated from coastal attached (fast) ice and surface seawater of the Antarctic.</title>
        <authorList>
            <person name="Li H.J."/>
            <person name="Zhang X.Y."/>
            <person name="Chen C.X."/>
            <person name="Zhang Y.J."/>
            <person name="Gao Z.M."/>
            <person name="Yu Y."/>
            <person name="Chen X.L."/>
            <person name="Chen B."/>
            <person name="Zhang Y.Z."/>
        </authorList>
    </citation>
    <scope>NUCLEOTIDE SEQUENCE [LARGE SCALE GENOMIC DNA]</scope>
    <source>
        <strain evidence="16 17">ZS6-22T</strain>
    </source>
</reference>
<proteinExistence type="predicted"/>
<dbReference type="InterPro" id="IPR011006">
    <property type="entry name" value="CheY-like_superfamily"/>
</dbReference>
<evidence type="ECO:0000313" key="16">
    <source>
        <dbReference type="EMBL" id="MEX1669870.1"/>
    </source>
</evidence>
<evidence type="ECO:0000256" key="9">
    <source>
        <dbReference type="ARBA" id="ARBA00022989"/>
    </source>
</evidence>
<dbReference type="CDD" id="cd16922">
    <property type="entry name" value="HATPase_EvgS-ArcB-TorS-like"/>
    <property type="match status" value="1"/>
</dbReference>
<dbReference type="InterPro" id="IPR029151">
    <property type="entry name" value="Sensor-like_sf"/>
</dbReference>
<dbReference type="SUPFAM" id="SSF52172">
    <property type="entry name" value="CheY-like"/>
    <property type="match status" value="2"/>
</dbReference>
<dbReference type="Proteomes" id="UP001557485">
    <property type="component" value="Unassembled WGS sequence"/>
</dbReference>
<dbReference type="InterPro" id="IPR036097">
    <property type="entry name" value="HisK_dim/P_sf"/>
</dbReference>
<accession>A0ABV3U7C7</accession>
<feature type="domain" description="Response regulatory" evidence="15">
    <location>
        <begin position="607"/>
        <end position="731"/>
    </location>
</feature>
<dbReference type="SUPFAM" id="SSF55874">
    <property type="entry name" value="ATPase domain of HSP90 chaperone/DNA topoisomerase II/histidine kinase"/>
    <property type="match status" value="1"/>
</dbReference>
<evidence type="ECO:0000259" key="15">
    <source>
        <dbReference type="PROSITE" id="PS50110"/>
    </source>
</evidence>
<feature type="modified residue" description="4-aspartylphosphate" evidence="12">
    <location>
        <position position="661"/>
    </location>
</feature>
<keyword evidence="5 12" id="KW-0597">Phosphoprotein</keyword>
<comment type="catalytic activity">
    <reaction evidence="1">
        <text>ATP + protein L-histidine = ADP + protein N-phospho-L-histidine.</text>
        <dbReference type="EC" id="2.7.13.3"/>
    </reaction>
</comment>
<dbReference type="Gene3D" id="3.40.50.2300">
    <property type="match status" value="2"/>
</dbReference>
<dbReference type="PANTHER" id="PTHR45339:SF1">
    <property type="entry name" value="HYBRID SIGNAL TRANSDUCTION HISTIDINE KINASE J"/>
    <property type="match status" value="1"/>
</dbReference>
<evidence type="ECO:0000256" key="11">
    <source>
        <dbReference type="ARBA" id="ARBA00023136"/>
    </source>
</evidence>
<protein>
    <recommendedName>
        <fullName evidence="3">histidine kinase</fullName>
        <ecNumber evidence="3">2.7.13.3</ecNumber>
    </recommendedName>
</protein>
<dbReference type="Gene3D" id="3.30.450.20">
    <property type="entry name" value="PAS domain"/>
    <property type="match status" value="1"/>
</dbReference>
<keyword evidence="10" id="KW-0902">Two-component regulatory system</keyword>
<dbReference type="InterPro" id="IPR004358">
    <property type="entry name" value="Sig_transdc_His_kin-like_C"/>
</dbReference>
<dbReference type="InterPro" id="IPR036890">
    <property type="entry name" value="HATPase_C_sf"/>
</dbReference>
<dbReference type="PRINTS" id="PR00344">
    <property type="entry name" value="BCTRLSENSOR"/>
</dbReference>
<dbReference type="InterPro" id="IPR005467">
    <property type="entry name" value="His_kinase_dom"/>
</dbReference>
<evidence type="ECO:0000256" key="6">
    <source>
        <dbReference type="ARBA" id="ARBA00022692"/>
    </source>
</evidence>
<dbReference type="SUPFAM" id="SSF47226">
    <property type="entry name" value="Histidine-containing phosphotransfer domain, HPT domain"/>
    <property type="match status" value="1"/>
</dbReference>
<dbReference type="InterPro" id="IPR036641">
    <property type="entry name" value="HPT_dom_sf"/>
</dbReference>
<comment type="subcellular location">
    <subcellularLocation>
        <location evidence="2">Cell membrane</location>
        <topology evidence="2">Multi-pass membrane protein</topology>
    </subcellularLocation>
</comment>
<evidence type="ECO:0000256" key="13">
    <source>
        <dbReference type="SAM" id="Phobius"/>
    </source>
</evidence>
<dbReference type="SUPFAM" id="SSF47384">
    <property type="entry name" value="Homodimeric domain of signal transducing histidine kinase"/>
    <property type="match status" value="1"/>
</dbReference>
<dbReference type="Gene3D" id="3.30.565.10">
    <property type="entry name" value="Histidine kinase-like ATPase, C-terminal domain"/>
    <property type="match status" value="1"/>
</dbReference>
<feature type="domain" description="Response regulatory" evidence="15">
    <location>
        <begin position="763"/>
        <end position="879"/>
    </location>
</feature>
<keyword evidence="8" id="KW-0067">ATP-binding</keyword>
<dbReference type="SUPFAM" id="SSF103190">
    <property type="entry name" value="Sensory domain-like"/>
    <property type="match status" value="1"/>
</dbReference>
<dbReference type="InterPro" id="IPR003594">
    <property type="entry name" value="HATPase_dom"/>
</dbReference>
<keyword evidence="11 13" id="KW-0472">Membrane</keyword>
<dbReference type="PANTHER" id="PTHR45339">
    <property type="entry name" value="HYBRID SIGNAL TRANSDUCTION HISTIDINE KINASE J"/>
    <property type="match status" value="1"/>
</dbReference>
<keyword evidence="4" id="KW-1003">Cell membrane</keyword>
<sequence length="1020" mass="112907">MTRQRLKLRVVFLFLALSLFSVIVTGILYSHYKSNLYTRSLNNLDVIRDRNTSVLVHEVDLLGFVLFDIKLAIIRQQLLTPSEPFQRTSLEALLLKYTSNNSLISQIRWLDDTGMERARLDRASRDGTEFTSAEVLQDKSSRYYYSEAISGTGESIYISPIDLNVELNKIVQPFQPTLRMVIPTRHEEGLRLGLIVLNIDLTSIFEKIYQVTSAGMVFRLLDSDANLLIDTDNAERAWSSLLGLSIADHGHSRKAHTMDLIARADADISGKYSNDSETLGRLNGLLSGGEKTYYVQTYLSDDYLRQISREAILWRLPILGVLLLFSVGVAAYVYTSDRKLLALNKQLQYEIEEVEKVNFYKSTFLANMSHEIRTPLTSIMGLLEIIRRKPDGESLMRNLDLVSAAARNLLTLINDILDLSRIESGRLQLESNELAIDPLVDHSVALFSGEAEAKGIELLSEVAPELSSLSLNGDALRIQQLLNNLIGNAVKFTAKGFVTIRVDLVERISGSARVRFCISDTGVGLDEAELDRLCEPFVQADASVTRQYGGSGLGLSITQHLLELMDSRLQVQSSLAEGSNFSFELTLEVAAERSGELGRLREKLPKNVLIADENPRVCEVLEKMFGYWGCKTKALYSSDEAYYAVVESAVAGEAFGLLIVDKHLSGGEGLALIRRINAYLDDKSYSRPPEILMALAADRSEIATSPEFADITVLQKPVTMSRLLEALGKKNIISVLGGEAEPGLVKILVAIVQQRLEWARAPKILVADDNAYNRVLLQELFSSFGLAVTLVNDGKEALARARHSEFDLVFLDIQMPVMDGLSAARAMRLQYTDTQLPIIALSAASFDSDIKEAMAAGFNAYIAKPINVEKLINIILQYWLPVADDVVLEKPAAAVVDDGDHSSLAGLFAAAEFSPDNAIYQQIGEIGYRRVAVAFVKDMEKELAHWMNKGGLSADEQRRFFHRLTGAAASVGAVKLAEINSDTKQCVANDPGASMTPLFIAIQETVAILRRYVEIPEDEA</sequence>
<dbReference type="SMART" id="SM00448">
    <property type="entry name" value="REC"/>
    <property type="match status" value="2"/>
</dbReference>
<dbReference type="PROSITE" id="PS50109">
    <property type="entry name" value="HIS_KIN"/>
    <property type="match status" value="1"/>
</dbReference>
<dbReference type="Pfam" id="PF02518">
    <property type="entry name" value="HATPase_c"/>
    <property type="match status" value="1"/>
</dbReference>
<evidence type="ECO:0000259" key="14">
    <source>
        <dbReference type="PROSITE" id="PS50109"/>
    </source>
</evidence>
<dbReference type="CDD" id="cd17546">
    <property type="entry name" value="REC_hyHK_CKI1_RcsC-like"/>
    <property type="match status" value="1"/>
</dbReference>
<dbReference type="CDD" id="cd00082">
    <property type="entry name" value="HisKA"/>
    <property type="match status" value="1"/>
</dbReference>
<dbReference type="Pfam" id="PF00512">
    <property type="entry name" value="HisKA"/>
    <property type="match status" value="1"/>
</dbReference>
<evidence type="ECO:0000256" key="12">
    <source>
        <dbReference type="PROSITE-ProRule" id="PRU00169"/>
    </source>
</evidence>
<name>A0ABV3U7C7_9GAMM</name>
<dbReference type="PROSITE" id="PS50110">
    <property type="entry name" value="RESPONSE_REGULATORY"/>
    <property type="match status" value="2"/>
</dbReference>
<evidence type="ECO:0000313" key="17">
    <source>
        <dbReference type="Proteomes" id="UP001557485"/>
    </source>
</evidence>
<evidence type="ECO:0000256" key="10">
    <source>
        <dbReference type="ARBA" id="ARBA00023012"/>
    </source>
</evidence>
<dbReference type="InterPro" id="IPR048760">
    <property type="entry name" value="VP0354-like_sensor_dom"/>
</dbReference>
<organism evidence="16 17">
    <name type="scientific">Zhongshania guokunii</name>
    <dbReference type="NCBI Taxonomy" id="641783"/>
    <lineage>
        <taxon>Bacteria</taxon>
        <taxon>Pseudomonadati</taxon>
        <taxon>Pseudomonadota</taxon>
        <taxon>Gammaproteobacteria</taxon>
        <taxon>Cellvibrionales</taxon>
        <taxon>Spongiibacteraceae</taxon>
        <taxon>Zhongshania</taxon>
    </lineage>
</organism>
<keyword evidence="17" id="KW-1185">Reference proteome</keyword>
<evidence type="ECO:0000256" key="2">
    <source>
        <dbReference type="ARBA" id="ARBA00004651"/>
    </source>
</evidence>
<dbReference type="Pfam" id="PF00072">
    <property type="entry name" value="Response_reg"/>
    <property type="match status" value="1"/>
</dbReference>
<keyword evidence="7" id="KW-0547">Nucleotide-binding</keyword>
<dbReference type="Gene3D" id="1.10.287.130">
    <property type="match status" value="1"/>
</dbReference>
<feature type="domain" description="Histidine kinase" evidence="14">
    <location>
        <begin position="367"/>
        <end position="589"/>
    </location>
</feature>
<evidence type="ECO:0000256" key="4">
    <source>
        <dbReference type="ARBA" id="ARBA00022475"/>
    </source>
</evidence>
<feature type="transmembrane region" description="Helical" evidence="13">
    <location>
        <begin position="312"/>
        <end position="334"/>
    </location>
</feature>
<evidence type="ECO:0000256" key="8">
    <source>
        <dbReference type="ARBA" id="ARBA00022840"/>
    </source>
</evidence>
<feature type="transmembrane region" description="Helical" evidence="13">
    <location>
        <begin position="12"/>
        <end position="32"/>
    </location>
</feature>
<dbReference type="InterPro" id="IPR001789">
    <property type="entry name" value="Sig_transdc_resp-reg_receiver"/>
</dbReference>